<sequence>MSLKARELYRSTNGDRWSLIRDPGSDGLFVRHEPNLPSGGRSSDISIGAFLARGGHGPEHQELLRLIGTLVDGEEPA</sequence>
<reference evidence="1 2" key="1">
    <citation type="submission" date="2021-01" db="EMBL/GenBank/DDBJ databases">
        <title>Belnapia mucosa sp. nov. and Belnapia arida sp. nov., isolated from the Tabernas Desert (Almeria, Spain).</title>
        <authorList>
            <person name="Molina-Menor E."/>
            <person name="Vidal-Verdu A."/>
            <person name="Calonge A."/>
            <person name="Satari L."/>
            <person name="Pereto J."/>
            <person name="Porcar M."/>
        </authorList>
    </citation>
    <scope>NUCLEOTIDE SEQUENCE [LARGE SCALE GENOMIC DNA]</scope>
    <source>
        <strain evidence="1 2">T18</strain>
    </source>
</reference>
<keyword evidence="2" id="KW-1185">Reference proteome</keyword>
<name>A0ABS1U7H0_9PROT</name>
<accession>A0ABS1U7H0</accession>
<comment type="caution">
    <text evidence="1">The sequence shown here is derived from an EMBL/GenBank/DDBJ whole genome shotgun (WGS) entry which is preliminary data.</text>
</comment>
<evidence type="ECO:0000313" key="1">
    <source>
        <dbReference type="EMBL" id="MBL6080631.1"/>
    </source>
</evidence>
<dbReference type="Proteomes" id="UP000660885">
    <property type="component" value="Unassembled WGS sequence"/>
</dbReference>
<evidence type="ECO:0000313" key="2">
    <source>
        <dbReference type="Proteomes" id="UP000660885"/>
    </source>
</evidence>
<organism evidence="1 2">
    <name type="scientific">Belnapia arida</name>
    <dbReference type="NCBI Taxonomy" id="2804533"/>
    <lineage>
        <taxon>Bacteria</taxon>
        <taxon>Pseudomonadati</taxon>
        <taxon>Pseudomonadota</taxon>
        <taxon>Alphaproteobacteria</taxon>
        <taxon>Acetobacterales</taxon>
        <taxon>Roseomonadaceae</taxon>
        <taxon>Belnapia</taxon>
    </lineage>
</organism>
<dbReference type="RefSeq" id="WP_202833861.1">
    <property type="nucleotide sequence ID" value="NZ_JAETWB010000015.1"/>
</dbReference>
<gene>
    <name evidence="1" type="ORF">JMJ56_21670</name>
</gene>
<protein>
    <submittedName>
        <fullName evidence="1">Uncharacterized protein</fullName>
    </submittedName>
</protein>
<dbReference type="EMBL" id="JAETWB010000015">
    <property type="protein sequence ID" value="MBL6080631.1"/>
    <property type="molecule type" value="Genomic_DNA"/>
</dbReference>
<proteinExistence type="predicted"/>